<dbReference type="Proteomes" id="UP000295169">
    <property type="component" value="Unassembled WGS sequence"/>
</dbReference>
<dbReference type="SUPFAM" id="SSF52980">
    <property type="entry name" value="Restriction endonuclease-like"/>
    <property type="match status" value="1"/>
</dbReference>
<comment type="caution">
    <text evidence="1">The sequence shown here is derived from an EMBL/GenBank/DDBJ whole genome shotgun (WGS) entry which is preliminary data.</text>
</comment>
<dbReference type="AlphaFoldDB" id="A0A4R1P847"/>
<dbReference type="EMBL" id="SMMU01000035">
    <property type="protein sequence ID" value="TCL22074.1"/>
    <property type="molecule type" value="Genomic_DNA"/>
</dbReference>
<evidence type="ECO:0000313" key="2">
    <source>
        <dbReference type="Proteomes" id="UP000295169"/>
    </source>
</evidence>
<reference evidence="1 2" key="1">
    <citation type="submission" date="2019-03" db="EMBL/GenBank/DDBJ databases">
        <title>Genomic Encyclopedia of Type Strains, Phase IV (KMG-IV): sequencing the most valuable type-strain genomes for metagenomic binning, comparative biology and taxonomic classification.</title>
        <authorList>
            <person name="Goeker M."/>
        </authorList>
    </citation>
    <scope>NUCLEOTIDE SEQUENCE [LARGE SCALE GENOMIC DNA]</scope>
    <source>
        <strain evidence="1 2">DSM 2286</strain>
    </source>
</reference>
<proteinExistence type="predicted"/>
<accession>A0A4R1P847</accession>
<evidence type="ECO:0000313" key="1">
    <source>
        <dbReference type="EMBL" id="TCL22074.1"/>
    </source>
</evidence>
<dbReference type="Gene3D" id="3.40.960.10">
    <property type="entry name" value="VSR Endonuclease"/>
    <property type="match status" value="1"/>
</dbReference>
<dbReference type="RefSeq" id="WP_131299467.1">
    <property type="nucleotide sequence ID" value="NZ_JBHLST010000030.1"/>
</dbReference>
<protein>
    <recommendedName>
        <fullName evidence="3">DUF559 domain-containing protein</fullName>
    </recommendedName>
</protein>
<name>A0A4R1P847_9GAMM</name>
<evidence type="ECO:0008006" key="3">
    <source>
        <dbReference type="Google" id="ProtNLM"/>
    </source>
</evidence>
<organism evidence="1 2">
    <name type="scientific">Azotobacter chroococcum</name>
    <dbReference type="NCBI Taxonomy" id="353"/>
    <lineage>
        <taxon>Bacteria</taxon>
        <taxon>Pseudomonadati</taxon>
        <taxon>Pseudomonadota</taxon>
        <taxon>Gammaproteobacteria</taxon>
        <taxon>Pseudomonadales</taxon>
        <taxon>Pseudomonadaceae</taxon>
        <taxon>Azotobacter</taxon>
    </lineage>
</organism>
<sequence>MSEAEATLALHLRANGVEAVREYRFAAEACGGEGRGLRARLEAAGLRDWRADFAILERRLLIEVEGGAWNGGRHTRGKGFAEDLRKYEAALRLGWTVYRCDPEMIRSGRAIETVLMFLGRKAA</sequence>
<gene>
    <name evidence="1" type="ORF">EV691_13523</name>
</gene>
<dbReference type="InterPro" id="IPR011335">
    <property type="entry name" value="Restrct_endonuc-II-like"/>
</dbReference>